<dbReference type="PANTHER" id="PTHR14942:SF2">
    <property type="entry name" value="UBIQUITIN-LIKE SUPERFAMILY PROTEIN"/>
    <property type="match status" value="1"/>
</dbReference>
<evidence type="ECO:0000313" key="13">
    <source>
        <dbReference type="EMBL" id="KAH8504186.1"/>
    </source>
</evidence>
<evidence type="ECO:0000256" key="10">
    <source>
        <dbReference type="SAM" id="Coils"/>
    </source>
</evidence>
<evidence type="ECO:0000256" key="11">
    <source>
        <dbReference type="SAM" id="MobiDB-lite"/>
    </source>
</evidence>
<proteinExistence type="inferred from homology"/>
<evidence type="ECO:0000256" key="7">
    <source>
        <dbReference type="ARBA" id="ARBA00023065"/>
    </source>
</evidence>
<dbReference type="GO" id="GO:0000398">
    <property type="term" value="P:mRNA splicing, via spliceosome"/>
    <property type="evidence" value="ECO:0007669"/>
    <property type="project" value="InterPro"/>
</dbReference>
<reference evidence="13" key="1">
    <citation type="journal article" date="2021" name="J. Hered.">
        <title>Genome Assembly of Salicaceae Populus deltoides (Eastern Cottonwood) I-69 Based on Nanopore Sequencing and Hi-C Technologies.</title>
        <authorList>
            <person name="Bai S."/>
            <person name="Wu H."/>
            <person name="Zhang J."/>
            <person name="Pan Z."/>
            <person name="Zhao W."/>
            <person name="Li Z."/>
            <person name="Tong C."/>
        </authorList>
    </citation>
    <scope>NUCLEOTIDE SEQUENCE</scope>
    <source>
        <tissue evidence="13">Leaf</tissue>
    </source>
</reference>
<dbReference type="InterPro" id="IPR002146">
    <property type="entry name" value="ATP_synth_b/b'su_bac/chlpt"/>
</dbReference>
<feature type="compositionally biased region" description="Basic and acidic residues" evidence="11">
    <location>
        <begin position="145"/>
        <end position="157"/>
    </location>
</feature>
<evidence type="ECO:0000313" key="14">
    <source>
        <dbReference type="Proteomes" id="UP000807159"/>
    </source>
</evidence>
<evidence type="ECO:0000259" key="12">
    <source>
        <dbReference type="Pfam" id="PF18036"/>
    </source>
</evidence>
<dbReference type="Pfam" id="PF18036">
    <property type="entry name" value="Ubiquitin_4"/>
    <property type="match status" value="1"/>
</dbReference>
<evidence type="ECO:0000256" key="3">
    <source>
        <dbReference type="ARBA" id="ARBA00022547"/>
    </source>
</evidence>
<dbReference type="InterPro" id="IPR040610">
    <property type="entry name" value="SNRNP25_ubiquitin"/>
</dbReference>
<keyword evidence="3" id="KW-0138">CF(0)</keyword>
<dbReference type="Gene3D" id="3.10.20.90">
    <property type="entry name" value="Phosphatidylinositol 3-kinase Catalytic Subunit, Chain A, domain 1"/>
    <property type="match status" value="1"/>
</dbReference>
<dbReference type="InterPro" id="IPR034679">
    <property type="entry name" value="ATP_synth_b"/>
</dbReference>
<feature type="coiled-coil region" evidence="10">
    <location>
        <begin position="383"/>
        <end position="410"/>
    </location>
</feature>
<keyword evidence="6" id="KW-1133">Transmembrane helix</keyword>
<organism evidence="13 14">
    <name type="scientific">Populus deltoides</name>
    <name type="common">Eastern poplar</name>
    <name type="synonym">Eastern cottonwood</name>
    <dbReference type="NCBI Taxonomy" id="3696"/>
    <lineage>
        <taxon>Eukaryota</taxon>
        <taxon>Viridiplantae</taxon>
        <taxon>Streptophyta</taxon>
        <taxon>Embryophyta</taxon>
        <taxon>Tracheophyta</taxon>
        <taxon>Spermatophyta</taxon>
        <taxon>Magnoliopsida</taxon>
        <taxon>eudicotyledons</taxon>
        <taxon>Gunneridae</taxon>
        <taxon>Pentapetalae</taxon>
        <taxon>rosids</taxon>
        <taxon>fabids</taxon>
        <taxon>Malpighiales</taxon>
        <taxon>Salicaceae</taxon>
        <taxon>Saliceae</taxon>
        <taxon>Populus</taxon>
    </lineage>
</organism>
<keyword evidence="14" id="KW-1185">Reference proteome</keyword>
<accession>A0A8T2YGL3</accession>
<dbReference type="GO" id="GO:0045259">
    <property type="term" value="C:proton-transporting ATP synthase complex"/>
    <property type="evidence" value="ECO:0007669"/>
    <property type="project" value="UniProtKB-KW"/>
</dbReference>
<dbReference type="PANTHER" id="PTHR14942">
    <property type="entry name" value="U11/U12 SMALL NUCLEAR RIBONUCLEOPROTEIN 25 KDA PROTEIN"/>
    <property type="match status" value="1"/>
</dbReference>
<evidence type="ECO:0000256" key="6">
    <source>
        <dbReference type="ARBA" id="ARBA00022989"/>
    </source>
</evidence>
<feature type="region of interest" description="Disordered" evidence="11">
    <location>
        <begin position="132"/>
        <end position="157"/>
    </location>
</feature>
<keyword evidence="10" id="KW-0175">Coiled coil</keyword>
<dbReference type="InterPro" id="IPR029071">
    <property type="entry name" value="Ubiquitin-like_domsf"/>
</dbReference>
<comment type="subcellular location">
    <subcellularLocation>
        <location evidence="1">Membrane</location>
        <topology evidence="1">Single-pass membrane protein</topology>
    </subcellularLocation>
</comment>
<keyword evidence="5" id="KW-0375">Hydrogen ion transport</keyword>
<dbReference type="GO" id="GO:0015986">
    <property type="term" value="P:proton motive force-driven ATP synthesis"/>
    <property type="evidence" value="ECO:0007669"/>
    <property type="project" value="InterPro"/>
</dbReference>
<protein>
    <recommendedName>
        <fullName evidence="12">SNRNP25 ubiquitin-like domain-containing protein</fullName>
    </recommendedName>
</protein>
<evidence type="ECO:0000256" key="2">
    <source>
        <dbReference type="ARBA" id="ARBA00022448"/>
    </source>
</evidence>
<gene>
    <name evidence="13" type="ORF">H0E87_011733</name>
</gene>
<dbReference type="CDD" id="cd06503">
    <property type="entry name" value="ATP-synt_Fo_b"/>
    <property type="match status" value="1"/>
</dbReference>
<dbReference type="EMBL" id="JACEGQ020000006">
    <property type="protein sequence ID" value="KAH8504186.1"/>
    <property type="molecule type" value="Genomic_DNA"/>
</dbReference>
<sequence>MTLDGRRSSFGNVTKALFYSYNKLPEEPLRLSVLKLDASSFEIEVMKSATVEELRQAVEAAFSYMPQEGPGKISWPHLWGHFCLCYGDQKLLMETDYIKNYGIKDGDQLQFIRHVSGNYSLKKKRSLKKIAGSESPKISLSPSNRSEEKEQNYEDKGYDDLENGKCQHFQDKNDGIITQDEARWSCFFRRWFMYSRLSTMDRTIGWKTSPSRSACGFLGSFRRILQFYGNNSYSRKVISVYSTSHDYPMPDGQWTNTCIDTAMANMIMASSKPLITLSSSSLPTNTKPKLQIPQLSFPKILKITKPQLLSLSTSTLKSLSLIAATSLTFAPPSLAEEIEKAALFDFNLTLPIIMVEFLVLMVALDKIWFTPLGNFMDERDSAIKEKLSSVKDTSEEVKQLEEQAAAVMRAARAEISAALNTMKKETQGEVEQKLAEGRKKIEADLQEALTKLETQKEETMKALDSQIAALSDGIVKKVLPVQ</sequence>
<keyword evidence="7" id="KW-0406">Ion transport</keyword>
<dbReference type="HAMAP" id="MF_01398">
    <property type="entry name" value="ATP_synth_b_bprime"/>
    <property type="match status" value="1"/>
</dbReference>
<dbReference type="CDD" id="cd17058">
    <property type="entry name" value="Ubl_SNRNP25"/>
    <property type="match status" value="1"/>
</dbReference>
<evidence type="ECO:0000256" key="4">
    <source>
        <dbReference type="ARBA" id="ARBA00022692"/>
    </source>
</evidence>
<dbReference type="AlphaFoldDB" id="A0A8T2YGL3"/>
<keyword evidence="4" id="KW-0812">Transmembrane</keyword>
<dbReference type="InterPro" id="IPR039690">
    <property type="entry name" value="SNRNP25"/>
</dbReference>
<name>A0A8T2YGL3_POPDE</name>
<keyword evidence="2" id="KW-0813">Transport</keyword>
<comment type="function">
    <text evidence="9">F(1)F(0) ATP synthase produces ATP from ADP in the presence of a proton or sodium gradient. F-type ATPases consist of two structural domains, F(1) containing the extramembraneous catalytic core and F(0) containing the membrane proton channel, linked together by a central stalk and a peripheral stalk. During catalysis, ATP synthesis in the catalytic domain of F(1) is coupled via a rotary mechanism of the central stalk subunits to proton translocation.</text>
</comment>
<keyword evidence="8" id="KW-0472">Membrane</keyword>
<dbReference type="SUPFAM" id="SSF54236">
    <property type="entry name" value="Ubiquitin-like"/>
    <property type="match status" value="1"/>
</dbReference>
<dbReference type="Pfam" id="PF00430">
    <property type="entry name" value="ATP-synt_B"/>
    <property type="match status" value="1"/>
</dbReference>
<dbReference type="HAMAP" id="MF_01399">
    <property type="entry name" value="ATP_synth_bprime"/>
    <property type="match status" value="1"/>
</dbReference>
<evidence type="ECO:0000256" key="5">
    <source>
        <dbReference type="ARBA" id="ARBA00022781"/>
    </source>
</evidence>
<dbReference type="GO" id="GO:0015078">
    <property type="term" value="F:proton transmembrane transporter activity"/>
    <property type="evidence" value="ECO:0007669"/>
    <property type="project" value="InterPro"/>
</dbReference>
<evidence type="ECO:0000256" key="9">
    <source>
        <dbReference type="ARBA" id="ARBA00025198"/>
    </source>
</evidence>
<comment type="caution">
    <text evidence="13">The sequence shown here is derived from an EMBL/GenBank/DDBJ whole genome shotgun (WGS) entry which is preliminary data.</text>
</comment>
<feature type="domain" description="SNRNP25 ubiquitin-like" evidence="12">
    <location>
        <begin position="29"/>
        <end position="115"/>
    </location>
</feature>
<evidence type="ECO:0000256" key="8">
    <source>
        <dbReference type="ARBA" id="ARBA00023136"/>
    </source>
</evidence>
<evidence type="ECO:0000256" key="1">
    <source>
        <dbReference type="ARBA" id="ARBA00004167"/>
    </source>
</evidence>
<dbReference type="Proteomes" id="UP000807159">
    <property type="component" value="Chromosome 6"/>
</dbReference>